<dbReference type="KEGG" id="sphc:CVN68_06255"/>
<sequence length="74" mass="7732">MRAWLAGAFGLPLLLGCGQQTSSDAHQAVSNPQQIARAAAGKAQPGTPEPKTLEITGYYQTIAPDDDEEPPVAI</sequence>
<evidence type="ECO:0000313" key="3">
    <source>
        <dbReference type="Proteomes" id="UP000229081"/>
    </source>
</evidence>
<dbReference type="Proteomes" id="UP000229081">
    <property type="component" value="Chromosome"/>
</dbReference>
<dbReference type="AlphaFoldDB" id="A0A2K8MCJ6"/>
<feature type="compositionally biased region" description="Polar residues" evidence="1">
    <location>
        <begin position="24"/>
        <end position="34"/>
    </location>
</feature>
<accession>A0A2K8MCJ6</accession>
<gene>
    <name evidence="2" type="ORF">CVN68_06255</name>
</gene>
<dbReference type="EMBL" id="CP024923">
    <property type="protein sequence ID" value="ATY31622.1"/>
    <property type="molecule type" value="Genomic_DNA"/>
</dbReference>
<keyword evidence="3" id="KW-1185">Reference proteome</keyword>
<feature type="region of interest" description="Disordered" evidence="1">
    <location>
        <begin position="24"/>
        <end position="52"/>
    </location>
</feature>
<protein>
    <submittedName>
        <fullName evidence="2">Uncharacterized protein</fullName>
    </submittedName>
</protein>
<proteinExistence type="predicted"/>
<dbReference type="RefSeq" id="WP_100281431.1">
    <property type="nucleotide sequence ID" value="NZ_CP024923.1"/>
</dbReference>
<name>A0A2K8MCJ6_9SPHN</name>
<dbReference type="PROSITE" id="PS51257">
    <property type="entry name" value="PROKAR_LIPOPROTEIN"/>
    <property type="match status" value="1"/>
</dbReference>
<evidence type="ECO:0000313" key="2">
    <source>
        <dbReference type="EMBL" id="ATY31622.1"/>
    </source>
</evidence>
<organism evidence="2 3">
    <name type="scientific">Sphingomonas psychrotolerans</name>
    <dbReference type="NCBI Taxonomy" id="1327635"/>
    <lineage>
        <taxon>Bacteria</taxon>
        <taxon>Pseudomonadati</taxon>
        <taxon>Pseudomonadota</taxon>
        <taxon>Alphaproteobacteria</taxon>
        <taxon>Sphingomonadales</taxon>
        <taxon>Sphingomonadaceae</taxon>
        <taxon>Sphingomonas</taxon>
    </lineage>
</organism>
<evidence type="ECO:0000256" key="1">
    <source>
        <dbReference type="SAM" id="MobiDB-lite"/>
    </source>
</evidence>
<reference evidence="2 3" key="1">
    <citation type="submission" date="2017-11" db="EMBL/GenBank/DDBJ databases">
        <title>Complete genome sequence of Sphingomonas sp. Strain Cra20, a psychrotolerant potential plant growth promoting rhizobacteria.</title>
        <authorList>
            <person name="Luo Y."/>
        </authorList>
    </citation>
    <scope>NUCLEOTIDE SEQUENCE [LARGE SCALE GENOMIC DNA]</scope>
    <source>
        <strain evidence="2 3">Cra20</strain>
    </source>
</reference>